<proteinExistence type="predicted"/>
<feature type="transmembrane region" description="Helical" evidence="5">
    <location>
        <begin position="111"/>
        <end position="132"/>
    </location>
</feature>
<dbReference type="Pfam" id="PF02300">
    <property type="entry name" value="Fumarate_red_C"/>
    <property type="match status" value="1"/>
</dbReference>
<dbReference type="SUPFAM" id="SSF81343">
    <property type="entry name" value="Fumarate reductase respiratory complex transmembrane subunits"/>
    <property type="match status" value="1"/>
</dbReference>
<evidence type="ECO:0000313" key="6">
    <source>
        <dbReference type="EMBL" id="NDL59036.1"/>
    </source>
</evidence>
<name>A0A7K3M6Y1_9ACTN</name>
<dbReference type="InterPro" id="IPR003510">
    <property type="entry name" value="Fumarate_red_C"/>
</dbReference>
<feature type="transmembrane region" description="Helical" evidence="5">
    <location>
        <begin position="29"/>
        <end position="51"/>
    </location>
</feature>
<evidence type="ECO:0000256" key="2">
    <source>
        <dbReference type="ARBA" id="ARBA00022692"/>
    </source>
</evidence>
<reference evidence="6 7" key="1">
    <citation type="submission" date="2019-11" db="EMBL/GenBank/DDBJ databases">
        <authorList>
            <person name="Li X.-J."/>
            <person name="Feng X.-M."/>
        </authorList>
    </citation>
    <scope>NUCLEOTIDE SEQUENCE [LARGE SCALE GENOMIC DNA]</scope>
    <source>
        <strain evidence="6 7">XMNu-373</strain>
    </source>
</reference>
<organism evidence="6 7">
    <name type="scientific">Phytoactinopolyspora mesophila</name>
    <dbReference type="NCBI Taxonomy" id="2650750"/>
    <lineage>
        <taxon>Bacteria</taxon>
        <taxon>Bacillati</taxon>
        <taxon>Actinomycetota</taxon>
        <taxon>Actinomycetes</taxon>
        <taxon>Jiangellales</taxon>
        <taxon>Jiangellaceae</taxon>
        <taxon>Phytoactinopolyspora</taxon>
    </lineage>
</organism>
<evidence type="ECO:0000313" key="7">
    <source>
        <dbReference type="Proteomes" id="UP000460435"/>
    </source>
</evidence>
<dbReference type="Proteomes" id="UP000460435">
    <property type="component" value="Unassembled WGS sequence"/>
</dbReference>
<keyword evidence="3 5" id="KW-1133">Transmembrane helix</keyword>
<sequence length="133" mass="14867">MTGVPARPRGYRQQPSLWWWMHKRSYTLFILRELSSVFVAWFVLFLLLLVYAVAGGAERYQSFLDSAANPVVIGLNAVALAFVCLHVVTWFNLTPQAMPVRVRGRRVPSAVIVGSEYLALAIVSAFVAWLVVG</sequence>
<keyword evidence="4 5" id="KW-0472">Membrane</keyword>
<gene>
    <name evidence="6" type="ORF">F7O44_18375</name>
</gene>
<accession>A0A7K3M6Y1</accession>
<keyword evidence="7" id="KW-1185">Reference proteome</keyword>
<evidence type="ECO:0000256" key="3">
    <source>
        <dbReference type="ARBA" id="ARBA00022989"/>
    </source>
</evidence>
<dbReference type="EMBL" id="WLZY01000006">
    <property type="protein sequence ID" value="NDL59036.1"/>
    <property type="molecule type" value="Genomic_DNA"/>
</dbReference>
<feature type="transmembrane region" description="Helical" evidence="5">
    <location>
        <begin position="71"/>
        <end position="91"/>
    </location>
</feature>
<keyword evidence="2 5" id="KW-0812">Transmembrane</keyword>
<evidence type="ECO:0000256" key="1">
    <source>
        <dbReference type="ARBA" id="ARBA00022475"/>
    </source>
</evidence>
<dbReference type="AlphaFoldDB" id="A0A7K3M6Y1"/>
<protein>
    <submittedName>
        <fullName evidence="6">Fumarate reductase subunit C</fullName>
    </submittedName>
</protein>
<dbReference type="PIRSF" id="PIRSF000180">
    <property type="entry name" value="FrdC"/>
    <property type="match status" value="1"/>
</dbReference>
<dbReference type="InterPro" id="IPR034804">
    <property type="entry name" value="SQR/QFR_C/D"/>
</dbReference>
<dbReference type="RefSeq" id="WP_162451729.1">
    <property type="nucleotide sequence ID" value="NZ_WLZY01000006.1"/>
</dbReference>
<evidence type="ECO:0000256" key="4">
    <source>
        <dbReference type="ARBA" id="ARBA00023136"/>
    </source>
</evidence>
<keyword evidence="1" id="KW-1003">Cell membrane</keyword>
<evidence type="ECO:0000256" key="5">
    <source>
        <dbReference type="SAM" id="Phobius"/>
    </source>
</evidence>
<dbReference type="GO" id="GO:0016020">
    <property type="term" value="C:membrane"/>
    <property type="evidence" value="ECO:0007669"/>
    <property type="project" value="InterPro"/>
</dbReference>
<dbReference type="Gene3D" id="1.20.1300.10">
    <property type="entry name" value="Fumarate reductase/succinate dehydrogenase, transmembrane subunit"/>
    <property type="match status" value="1"/>
</dbReference>
<comment type="caution">
    <text evidence="6">The sequence shown here is derived from an EMBL/GenBank/DDBJ whole genome shotgun (WGS) entry which is preliminary data.</text>
</comment>